<protein>
    <recommendedName>
        <fullName evidence="4">Lipoprotein</fullName>
    </recommendedName>
</protein>
<dbReference type="OrthoDB" id="1164799at2"/>
<evidence type="ECO:0000313" key="2">
    <source>
        <dbReference type="EMBL" id="RDK88188.1"/>
    </source>
</evidence>
<gene>
    <name evidence="2" type="ORF">C8D94_10157</name>
</gene>
<dbReference type="EMBL" id="QRAO01000001">
    <property type="protein sequence ID" value="RDK88188.1"/>
    <property type="molecule type" value="Genomic_DNA"/>
</dbReference>
<keyword evidence="3" id="KW-1185">Reference proteome</keyword>
<reference evidence="2 3" key="1">
    <citation type="submission" date="2018-07" db="EMBL/GenBank/DDBJ databases">
        <title>Genomic Encyclopedia of Type Strains, Phase IV (KMG-IV): sequencing the most valuable type-strain genomes for metagenomic binning, comparative biology and taxonomic classification.</title>
        <authorList>
            <person name="Goeker M."/>
        </authorList>
    </citation>
    <scope>NUCLEOTIDE SEQUENCE [LARGE SCALE GENOMIC DNA]</scope>
    <source>
        <strain evidence="2 3">DSM 101478</strain>
    </source>
</reference>
<name>A0A370QIK5_9FLAO</name>
<dbReference type="AlphaFoldDB" id="A0A370QIK5"/>
<accession>A0A370QIK5</accession>
<evidence type="ECO:0008006" key="4">
    <source>
        <dbReference type="Google" id="ProtNLM"/>
    </source>
</evidence>
<comment type="caution">
    <text evidence="2">The sequence shown here is derived from an EMBL/GenBank/DDBJ whole genome shotgun (WGS) entry which is preliminary data.</text>
</comment>
<evidence type="ECO:0000256" key="1">
    <source>
        <dbReference type="SAM" id="SignalP"/>
    </source>
</evidence>
<dbReference type="RefSeq" id="WP_115121917.1">
    <property type="nucleotide sequence ID" value="NZ_QRAO01000001.1"/>
</dbReference>
<keyword evidence="1" id="KW-0732">Signal</keyword>
<feature type="chain" id="PRO_5016934847" description="Lipoprotein" evidence="1">
    <location>
        <begin position="22"/>
        <end position="183"/>
    </location>
</feature>
<dbReference type="Proteomes" id="UP000255317">
    <property type="component" value="Unassembled WGS sequence"/>
</dbReference>
<dbReference type="PROSITE" id="PS51257">
    <property type="entry name" value="PROKAR_LIPOPROTEIN"/>
    <property type="match status" value="1"/>
</dbReference>
<proteinExistence type="predicted"/>
<evidence type="ECO:0000313" key="3">
    <source>
        <dbReference type="Proteomes" id="UP000255317"/>
    </source>
</evidence>
<feature type="signal peptide" evidence="1">
    <location>
        <begin position="1"/>
        <end position="21"/>
    </location>
</feature>
<sequence>MKYLSAALLTFLFVSCIPLQIAPNFEGGKVFPPKKFKRQLPFNYVYAFEDPKDANEFYSYMNAKFQIVYDDDTGNIPIEIDDKTYYLTFYEVERSTKTVNLLPMAVDAALGEKGVDPVMENAYESRSGKWYIALTVTDEDLKDALNPLYENHIAILDYANTMRKEYLTTTEYIEVYLRSKPTK</sequence>
<organism evidence="2 3">
    <name type="scientific">Marinirhabdus gelatinilytica</name>
    <dbReference type="NCBI Taxonomy" id="1703343"/>
    <lineage>
        <taxon>Bacteria</taxon>
        <taxon>Pseudomonadati</taxon>
        <taxon>Bacteroidota</taxon>
        <taxon>Flavobacteriia</taxon>
        <taxon>Flavobacteriales</taxon>
        <taxon>Flavobacteriaceae</taxon>
    </lineage>
</organism>